<protein>
    <submittedName>
        <fullName evidence="2">Uncharacterized protein</fullName>
    </submittedName>
</protein>
<feature type="compositionally biased region" description="Acidic residues" evidence="1">
    <location>
        <begin position="47"/>
        <end position="57"/>
    </location>
</feature>
<dbReference type="InterPro" id="IPR012295">
    <property type="entry name" value="TBP_dom_sf"/>
</dbReference>
<organism evidence="2">
    <name type="scientific">viral metagenome</name>
    <dbReference type="NCBI Taxonomy" id="1070528"/>
    <lineage>
        <taxon>unclassified sequences</taxon>
        <taxon>metagenomes</taxon>
        <taxon>organismal metagenomes</taxon>
    </lineage>
</organism>
<proteinExistence type="predicted"/>
<evidence type="ECO:0000256" key="1">
    <source>
        <dbReference type="SAM" id="MobiDB-lite"/>
    </source>
</evidence>
<dbReference type="EMBL" id="MN740248">
    <property type="protein sequence ID" value="QHT95922.1"/>
    <property type="molecule type" value="Genomic_DNA"/>
</dbReference>
<name>A0A6C0ISC7_9ZZZZ</name>
<sequence>MNINNILNDNIDDEWSLFMSKSNSETGSFGSNFVNFNATNNKYTNSSDDESSSEEDETNTKFDKSCAKKNKFNKEEPSLLNLTLPDEAPKPTEIYVSTKSKIAYLNQPINLKVFWEIPVIPYYMPQDGIIKKQMKFNSKSKEETDEILAKLEDVPYYEETIMSHIDNPNGRIKFKDIRKVSIGLSKKDIMSYRSKKKQAFYNCFVVILRLKFGNDFKEFHVKVFNTGQLEIPGIQNDEMFEKVLVYIMDLLKPFHPNLSYKDKSDTVLINSNFNCGFYINREVLYELLKYKYGLQSIYDPCSYPGIQSKFYYNSDLEIQDGKQITSENKEKYKNVLEVSFMIFRTGSVLIVGKCDVDILVKVYDFLTNIFRTEFKSICQRLIVASDKVNKQKNKKIRKKIIHNYYEHPLHPILELNEFQPITNNIVDEIKDEHTKANTKKQNKKSKTKIFKEEVEFVLE</sequence>
<reference evidence="2" key="1">
    <citation type="journal article" date="2020" name="Nature">
        <title>Giant virus diversity and host interactions through global metagenomics.</title>
        <authorList>
            <person name="Schulz F."/>
            <person name="Roux S."/>
            <person name="Paez-Espino D."/>
            <person name="Jungbluth S."/>
            <person name="Walsh D.A."/>
            <person name="Denef V.J."/>
            <person name="McMahon K.D."/>
            <person name="Konstantinidis K.T."/>
            <person name="Eloe-Fadrosh E.A."/>
            <person name="Kyrpides N.C."/>
            <person name="Woyke T."/>
        </authorList>
    </citation>
    <scope>NUCLEOTIDE SEQUENCE</scope>
    <source>
        <strain evidence="2">GVMAG-M-3300024301-20</strain>
    </source>
</reference>
<accession>A0A6C0ISC7</accession>
<evidence type="ECO:0000313" key="2">
    <source>
        <dbReference type="EMBL" id="QHT95922.1"/>
    </source>
</evidence>
<feature type="region of interest" description="Disordered" evidence="1">
    <location>
        <begin position="43"/>
        <end position="63"/>
    </location>
</feature>
<dbReference type="SUPFAM" id="SSF55945">
    <property type="entry name" value="TATA-box binding protein-like"/>
    <property type="match status" value="1"/>
</dbReference>
<dbReference type="AlphaFoldDB" id="A0A6C0ISC7"/>
<dbReference type="Gene3D" id="3.30.310.10">
    <property type="entry name" value="TATA-Binding Protein"/>
    <property type="match status" value="2"/>
</dbReference>